<sequence length="60" mass="7108">MIVLVEILIGFFIWLALPQMIIRKKEGNLFKKFIRIFCLVVGIIIIMYGMLNLIKVMFDF</sequence>
<keyword evidence="1" id="KW-0812">Transmembrane</keyword>
<dbReference type="EMBL" id="SNRY01000889">
    <property type="protein sequence ID" value="KAA6335482.1"/>
    <property type="molecule type" value="Genomic_DNA"/>
</dbReference>
<gene>
    <name evidence="2" type="ORF">EZS27_016292</name>
</gene>
<proteinExistence type="predicted"/>
<evidence type="ECO:0000256" key="1">
    <source>
        <dbReference type="SAM" id="Phobius"/>
    </source>
</evidence>
<evidence type="ECO:0000313" key="2">
    <source>
        <dbReference type="EMBL" id="KAA6335482.1"/>
    </source>
</evidence>
<organism evidence="2">
    <name type="scientific">termite gut metagenome</name>
    <dbReference type="NCBI Taxonomy" id="433724"/>
    <lineage>
        <taxon>unclassified sequences</taxon>
        <taxon>metagenomes</taxon>
        <taxon>organismal metagenomes</taxon>
    </lineage>
</organism>
<name>A0A5J4RPR0_9ZZZZ</name>
<protein>
    <submittedName>
        <fullName evidence="2">Uncharacterized protein</fullName>
    </submittedName>
</protein>
<feature type="transmembrane region" description="Helical" evidence="1">
    <location>
        <begin position="6"/>
        <end position="22"/>
    </location>
</feature>
<reference evidence="2" key="1">
    <citation type="submission" date="2019-03" db="EMBL/GenBank/DDBJ databases">
        <title>Single cell metagenomics reveals metabolic interactions within the superorganism composed of flagellate Streblomastix strix and complex community of Bacteroidetes bacteria on its surface.</title>
        <authorList>
            <person name="Treitli S.C."/>
            <person name="Kolisko M."/>
            <person name="Husnik F."/>
            <person name="Keeling P."/>
            <person name="Hampl V."/>
        </authorList>
    </citation>
    <scope>NUCLEOTIDE SEQUENCE</scope>
    <source>
        <strain evidence="2">STM</strain>
    </source>
</reference>
<comment type="caution">
    <text evidence="2">The sequence shown here is derived from an EMBL/GenBank/DDBJ whole genome shotgun (WGS) entry which is preliminary data.</text>
</comment>
<dbReference type="AlphaFoldDB" id="A0A5J4RPR0"/>
<keyword evidence="1" id="KW-1133">Transmembrane helix</keyword>
<accession>A0A5J4RPR0</accession>
<keyword evidence="1" id="KW-0472">Membrane</keyword>
<feature type="transmembrane region" description="Helical" evidence="1">
    <location>
        <begin position="34"/>
        <end position="54"/>
    </location>
</feature>